<dbReference type="Pfam" id="PF07715">
    <property type="entry name" value="Plug"/>
    <property type="match status" value="1"/>
</dbReference>
<dbReference type="Proteomes" id="UP001595904">
    <property type="component" value="Unassembled WGS sequence"/>
</dbReference>
<protein>
    <submittedName>
        <fullName evidence="20">TonB-dependent receptor</fullName>
    </submittedName>
</protein>
<dbReference type="PROSITE" id="PS52016">
    <property type="entry name" value="TONB_DEPENDENT_REC_3"/>
    <property type="match status" value="1"/>
</dbReference>
<dbReference type="PROSITE" id="PS51257">
    <property type="entry name" value="PROKAR_LIPOPROTEIN"/>
    <property type="match status" value="1"/>
</dbReference>
<comment type="subcellular location">
    <subcellularLocation>
        <location evidence="1 14">Cell outer membrane</location>
        <topology evidence="1 14">Multi-pass membrane protein</topology>
    </subcellularLocation>
</comment>
<sequence length="747" mass="80347">MPARRSLLLTSSVVACLIAAQTVSAQTAEPAKSAGDEILDYVIVTGSQVSLPPDYAGGQVARGGRVGLFGNLDVMDTPFNSTNFTAEFMRNLQARSVADVVQSDPGVRVARGFGNFQELYVVRGFPVYSDDMGYNGLYGLLPRQYVAAEFLERVEVFRGANSFLNGAAPNGSGVGGSFNLVPKRAPDQDLNRVTLGYENAGQGYAAADFGRRFGGDDSFGIRANAVRRDGEMSVEDQERQLTMFSLGMDYRGEKARFSADFGWQDHNIDAPRPSVTPSTTAIPRVPDASKNYAQNWTYSGEKDFFGVARGEFDITDNIDVWAAVGLRDSEEHNALANPTFSPTAALPNRITTYLFENYREDLVLTGDTGIRFEFDTGPVGHRISVSGSYFDLDSKNAYVMALPTTSIVTDLVNPVQVPLPAGTFFGGTISNPRTTTEITTKSIAAADTLSFADDRLLVTLGARYQVMEQHTFNYNTGAENCSTPPPGGTPTCGYDKNVVTPVGAVVFKIADQFSLYANYAEGLLQGTQVSTTISTPSGVVTPINGGQALDPFVSTQYEVGAKYDGGTIGGTLSLFRVNQPSAILAGNVVRDDGEQLNQGIEFSVYGQAADSVRVLGGVTYLDTEYRKTQFGVNEGNTVIGVPEVQANAGVEWDVPKLTGLSVDGRVVYTSSQEANAANTLSIPSWTRLDLGARYQWMLDTTKTLTFRARVDNVTDKNFWASVGGSAGSNYLVLSSPRTFVISASLDF</sequence>
<proteinExistence type="inferred from homology"/>
<evidence type="ECO:0000256" key="5">
    <source>
        <dbReference type="ARBA" id="ARBA00022496"/>
    </source>
</evidence>
<evidence type="ECO:0000313" key="20">
    <source>
        <dbReference type="EMBL" id="MFC4310299.1"/>
    </source>
</evidence>
<dbReference type="InterPro" id="IPR012910">
    <property type="entry name" value="Plug_dom"/>
</dbReference>
<dbReference type="InterPro" id="IPR010917">
    <property type="entry name" value="TonB_rcpt_CS"/>
</dbReference>
<keyword evidence="4 14" id="KW-1134">Transmembrane beta strand</keyword>
<feature type="short sequence motif" description="TonB C-terminal box" evidence="15">
    <location>
        <begin position="730"/>
        <end position="747"/>
    </location>
</feature>
<keyword evidence="12 20" id="KW-0675">Receptor</keyword>
<keyword evidence="3 14" id="KW-0813">Transport</keyword>
<keyword evidence="10 16" id="KW-0798">TonB box</keyword>
<accession>A0ABV8SUT5</accession>
<dbReference type="InterPro" id="IPR037066">
    <property type="entry name" value="Plug_dom_sf"/>
</dbReference>
<evidence type="ECO:0000256" key="3">
    <source>
        <dbReference type="ARBA" id="ARBA00022448"/>
    </source>
</evidence>
<evidence type="ECO:0000256" key="15">
    <source>
        <dbReference type="PROSITE-ProRule" id="PRU10144"/>
    </source>
</evidence>
<keyword evidence="13 14" id="KW-0998">Cell outer membrane</keyword>
<dbReference type="Gene3D" id="2.170.130.10">
    <property type="entry name" value="TonB-dependent receptor, plug domain"/>
    <property type="match status" value="1"/>
</dbReference>
<dbReference type="SUPFAM" id="SSF56935">
    <property type="entry name" value="Porins"/>
    <property type="match status" value="1"/>
</dbReference>
<evidence type="ECO:0000256" key="10">
    <source>
        <dbReference type="ARBA" id="ARBA00023077"/>
    </source>
</evidence>
<evidence type="ECO:0000256" key="11">
    <source>
        <dbReference type="ARBA" id="ARBA00023136"/>
    </source>
</evidence>
<evidence type="ECO:0000256" key="12">
    <source>
        <dbReference type="ARBA" id="ARBA00023170"/>
    </source>
</evidence>
<dbReference type="CDD" id="cd01347">
    <property type="entry name" value="ligand_gated_channel"/>
    <property type="match status" value="1"/>
</dbReference>
<evidence type="ECO:0000259" key="18">
    <source>
        <dbReference type="Pfam" id="PF00593"/>
    </source>
</evidence>
<evidence type="ECO:0000313" key="21">
    <source>
        <dbReference type="Proteomes" id="UP001595904"/>
    </source>
</evidence>
<keyword evidence="5" id="KW-0410">Iron transport</keyword>
<evidence type="ECO:0000259" key="19">
    <source>
        <dbReference type="Pfam" id="PF07715"/>
    </source>
</evidence>
<evidence type="ECO:0000256" key="1">
    <source>
        <dbReference type="ARBA" id="ARBA00004571"/>
    </source>
</evidence>
<comment type="caution">
    <text evidence="20">The sequence shown here is derived from an EMBL/GenBank/DDBJ whole genome shotgun (WGS) entry which is preliminary data.</text>
</comment>
<feature type="domain" description="TonB-dependent receptor-like beta-barrel" evidence="18">
    <location>
        <begin position="251"/>
        <end position="713"/>
    </location>
</feature>
<evidence type="ECO:0000256" key="6">
    <source>
        <dbReference type="ARBA" id="ARBA00022692"/>
    </source>
</evidence>
<evidence type="ECO:0000256" key="13">
    <source>
        <dbReference type="ARBA" id="ARBA00023237"/>
    </source>
</evidence>
<dbReference type="PANTHER" id="PTHR32552:SF82">
    <property type="entry name" value="FCUA PROTEIN"/>
    <property type="match status" value="1"/>
</dbReference>
<keyword evidence="8" id="KW-0408">Iron</keyword>
<comment type="similarity">
    <text evidence="2 14 16">Belongs to the TonB-dependent receptor family.</text>
</comment>
<keyword evidence="21" id="KW-1185">Reference proteome</keyword>
<dbReference type="Pfam" id="PF00593">
    <property type="entry name" value="TonB_dep_Rec_b-barrel"/>
    <property type="match status" value="1"/>
</dbReference>
<evidence type="ECO:0000256" key="4">
    <source>
        <dbReference type="ARBA" id="ARBA00022452"/>
    </source>
</evidence>
<feature type="signal peptide" evidence="17">
    <location>
        <begin position="1"/>
        <end position="25"/>
    </location>
</feature>
<name>A0ABV8SUT5_9GAMM</name>
<evidence type="ECO:0000256" key="7">
    <source>
        <dbReference type="ARBA" id="ARBA00022729"/>
    </source>
</evidence>
<evidence type="ECO:0000256" key="2">
    <source>
        <dbReference type="ARBA" id="ARBA00009810"/>
    </source>
</evidence>
<keyword evidence="7 17" id="KW-0732">Signal</keyword>
<dbReference type="Gene3D" id="2.40.170.20">
    <property type="entry name" value="TonB-dependent receptor, beta-barrel domain"/>
    <property type="match status" value="1"/>
</dbReference>
<evidence type="ECO:0000256" key="14">
    <source>
        <dbReference type="PROSITE-ProRule" id="PRU01360"/>
    </source>
</evidence>
<evidence type="ECO:0000256" key="17">
    <source>
        <dbReference type="SAM" id="SignalP"/>
    </source>
</evidence>
<dbReference type="InterPro" id="IPR039426">
    <property type="entry name" value="TonB-dep_rcpt-like"/>
</dbReference>
<reference evidence="21" key="1">
    <citation type="journal article" date="2019" name="Int. J. Syst. Evol. Microbiol.">
        <title>The Global Catalogue of Microorganisms (GCM) 10K type strain sequencing project: providing services to taxonomists for standard genome sequencing and annotation.</title>
        <authorList>
            <consortium name="The Broad Institute Genomics Platform"/>
            <consortium name="The Broad Institute Genome Sequencing Center for Infectious Disease"/>
            <person name="Wu L."/>
            <person name="Ma J."/>
        </authorList>
    </citation>
    <scope>NUCLEOTIDE SEQUENCE [LARGE SCALE GENOMIC DNA]</scope>
    <source>
        <strain evidence="21">CGMCC 1.10759</strain>
    </source>
</reference>
<evidence type="ECO:0000256" key="16">
    <source>
        <dbReference type="RuleBase" id="RU003357"/>
    </source>
</evidence>
<dbReference type="EMBL" id="JBHSDU010000003">
    <property type="protein sequence ID" value="MFC4310299.1"/>
    <property type="molecule type" value="Genomic_DNA"/>
</dbReference>
<evidence type="ECO:0000256" key="9">
    <source>
        <dbReference type="ARBA" id="ARBA00023065"/>
    </source>
</evidence>
<organism evidence="20 21">
    <name type="scientific">Steroidobacter flavus</name>
    <dbReference type="NCBI Taxonomy" id="1842136"/>
    <lineage>
        <taxon>Bacteria</taxon>
        <taxon>Pseudomonadati</taxon>
        <taxon>Pseudomonadota</taxon>
        <taxon>Gammaproteobacteria</taxon>
        <taxon>Steroidobacterales</taxon>
        <taxon>Steroidobacteraceae</taxon>
        <taxon>Steroidobacter</taxon>
    </lineage>
</organism>
<dbReference type="InterPro" id="IPR010105">
    <property type="entry name" value="TonB_sidphr_rcpt"/>
</dbReference>
<dbReference type="NCBIfam" id="TIGR01783">
    <property type="entry name" value="TonB-siderophor"/>
    <property type="match status" value="1"/>
</dbReference>
<keyword evidence="6 14" id="KW-0812">Transmembrane</keyword>
<keyword evidence="11 14" id="KW-0472">Membrane</keyword>
<dbReference type="RefSeq" id="WP_380597676.1">
    <property type="nucleotide sequence ID" value="NZ_JBHSDU010000003.1"/>
</dbReference>
<dbReference type="InterPro" id="IPR036942">
    <property type="entry name" value="Beta-barrel_TonB_sf"/>
</dbReference>
<feature type="chain" id="PRO_5046910214" evidence="17">
    <location>
        <begin position="26"/>
        <end position="747"/>
    </location>
</feature>
<dbReference type="InterPro" id="IPR000531">
    <property type="entry name" value="Beta-barrel_TonB"/>
</dbReference>
<dbReference type="PROSITE" id="PS01156">
    <property type="entry name" value="TONB_DEPENDENT_REC_2"/>
    <property type="match status" value="1"/>
</dbReference>
<evidence type="ECO:0000256" key="8">
    <source>
        <dbReference type="ARBA" id="ARBA00023004"/>
    </source>
</evidence>
<gene>
    <name evidence="20" type="ORF">ACFPN2_14495</name>
</gene>
<keyword evidence="9" id="KW-0406">Ion transport</keyword>
<dbReference type="PANTHER" id="PTHR32552">
    <property type="entry name" value="FERRICHROME IRON RECEPTOR-RELATED"/>
    <property type="match status" value="1"/>
</dbReference>
<feature type="domain" description="TonB-dependent receptor plug" evidence="19">
    <location>
        <begin position="74"/>
        <end position="171"/>
    </location>
</feature>